<dbReference type="Proteomes" id="UP000334019">
    <property type="component" value="Chromosome"/>
</dbReference>
<dbReference type="PANTHER" id="PTHR43737">
    <property type="entry name" value="BLL7424 PROTEIN"/>
    <property type="match status" value="1"/>
</dbReference>
<name>A0A5Q2RJT0_9ACTN</name>
<keyword evidence="2" id="KW-0732">Signal</keyword>
<evidence type="ECO:0000313" key="3">
    <source>
        <dbReference type="EMBL" id="QGG94821.1"/>
    </source>
</evidence>
<feature type="chain" id="PRO_5038700272" evidence="2">
    <location>
        <begin position="40"/>
        <end position="617"/>
    </location>
</feature>
<feature type="region of interest" description="Disordered" evidence="1">
    <location>
        <begin position="436"/>
        <end position="465"/>
    </location>
</feature>
<organism evidence="3 4">
    <name type="scientific">Actinomarinicola tropica</name>
    <dbReference type="NCBI Taxonomy" id="2789776"/>
    <lineage>
        <taxon>Bacteria</taxon>
        <taxon>Bacillati</taxon>
        <taxon>Actinomycetota</taxon>
        <taxon>Acidimicrobiia</taxon>
        <taxon>Acidimicrobiales</taxon>
        <taxon>Iamiaceae</taxon>
        <taxon>Actinomarinicola</taxon>
    </lineage>
</organism>
<proteinExistence type="predicted"/>
<dbReference type="InterPro" id="IPR006311">
    <property type="entry name" value="TAT_signal"/>
</dbReference>
<feature type="signal peptide" evidence="2">
    <location>
        <begin position="1"/>
        <end position="39"/>
    </location>
</feature>
<dbReference type="AlphaFoldDB" id="A0A5Q2RJT0"/>
<dbReference type="Pfam" id="PF07394">
    <property type="entry name" value="DUF1501"/>
    <property type="match status" value="1"/>
</dbReference>
<dbReference type="EMBL" id="CP045851">
    <property type="protein sequence ID" value="QGG94821.1"/>
    <property type="molecule type" value="Genomic_DNA"/>
</dbReference>
<dbReference type="RefSeq" id="WP_153758929.1">
    <property type="nucleotide sequence ID" value="NZ_CP045851.1"/>
</dbReference>
<evidence type="ECO:0000256" key="1">
    <source>
        <dbReference type="SAM" id="MobiDB-lite"/>
    </source>
</evidence>
<dbReference type="PROSITE" id="PS51318">
    <property type="entry name" value="TAT"/>
    <property type="match status" value="1"/>
</dbReference>
<sequence length="617" mass="63252">MSHDCEPCRISRRALLKGAGAATTVAVAVPALGASAAFASTNATRRGDVVVNVFLRGGMDGLSVVVPRHEGAGAGHYVAARPTIAVDPAAVLPLTADFGLHPAMSSLMPLWAAGRLALVPTAGFPLNDRSHFTVQRQMDHGMAERTAADGWLARYLNTTPGTDPIGVRAANLPYGQRSMHGSTVSVTMGSIDRFRINGFAGPGGMAQAALRALHEGGSSLVDQRARQAIDALDLVAAAPIEPPANGAAYPTTGRGRRFGESMRQIAQLIRADVGLEAAATESSLGWDYHSGFGPYTDGAMQGSVEALAQVLAAFATDLGPLMDKVTVVLMTEFGRTFRENGNAGLDHGRASTMMVLGGGIRGGLYGDWPGLAPEDIDRNGLRVTADYRLVLADVLEHRLGVTDLAAILPGFTPDDAARLNLADPLVEPAAPVAVPSGATAELPPVAPADRPEEQTPEPADDAPAVAGPGTYVWVTPEQAVVHVEVPAPAGDPEVAPIEAARAALGGPVSSYVLVRIDNSSGTAPVVPPLMSVRSSDGVPSAYRESWIVLGEWIAASSGVDVAGAEALGADIRSRSTVEPGTSATLALVAAGAPSDVAEVRVGSGSSSVPLAQAVAAP</sequence>
<accession>A0A5Q2RJT0</accession>
<dbReference type="KEGG" id="atq:GH723_06700"/>
<evidence type="ECO:0000313" key="4">
    <source>
        <dbReference type="Proteomes" id="UP000334019"/>
    </source>
</evidence>
<gene>
    <name evidence="3" type="ORF">GH723_06700</name>
</gene>
<protein>
    <submittedName>
        <fullName evidence="3">DUF1501 domain-containing protein</fullName>
    </submittedName>
</protein>
<evidence type="ECO:0000256" key="2">
    <source>
        <dbReference type="SAM" id="SignalP"/>
    </source>
</evidence>
<reference evidence="3 4" key="1">
    <citation type="submission" date="2019-11" db="EMBL/GenBank/DDBJ databases">
        <authorList>
            <person name="He Y."/>
        </authorList>
    </citation>
    <scope>NUCLEOTIDE SEQUENCE [LARGE SCALE GENOMIC DNA]</scope>
    <source>
        <strain evidence="3 4">SCSIO 58843</strain>
    </source>
</reference>
<dbReference type="InterPro" id="IPR010869">
    <property type="entry name" value="DUF1501"/>
</dbReference>
<keyword evidence="4" id="KW-1185">Reference proteome</keyword>
<dbReference type="PANTHER" id="PTHR43737:SF1">
    <property type="entry name" value="DUF1501 DOMAIN-CONTAINING PROTEIN"/>
    <property type="match status" value="1"/>
</dbReference>